<evidence type="ECO:0000313" key="3">
    <source>
        <dbReference type="Proteomes" id="UP000316759"/>
    </source>
</evidence>
<organism evidence="2 3">
    <name type="scientific">Fasciola gigantica</name>
    <name type="common">Giant liver fluke</name>
    <dbReference type="NCBI Taxonomy" id="46835"/>
    <lineage>
        <taxon>Eukaryota</taxon>
        <taxon>Metazoa</taxon>
        <taxon>Spiralia</taxon>
        <taxon>Lophotrochozoa</taxon>
        <taxon>Platyhelminthes</taxon>
        <taxon>Trematoda</taxon>
        <taxon>Digenea</taxon>
        <taxon>Plagiorchiida</taxon>
        <taxon>Echinostomata</taxon>
        <taxon>Echinostomatoidea</taxon>
        <taxon>Fasciolidae</taxon>
        <taxon>Fasciola</taxon>
    </lineage>
</organism>
<protein>
    <submittedName>
        <fullName evidence="2">Uncharacterized protein</fullName>
    </submittedName>
</protein>
<comment type="caution">
    <text evidence="2">The sequence shown here is derived from an EMBL/GenBank/DDBJ whole genome shotgun (WGS) entry which is preliminary data.</text>
</comment>
<feature type="region of interest" description="Disordered" evidence="1">
    <location>
        <begin position="152"/>
        <end position="189"/>
    </location>
</feature>
<name>A0A504YYQ7_FASGI</name>
<dbReference type="EMBL" id="SUNJ01001182">
    <property type="protein sequence ID" value="TPP67002.1"/>
    <property type="molecule type" value="Genomic_DNA"/>
</dbReference>
<evidence type="ECO:0000313" key="2">
    <source>
        <dbReference type="EMBL" id="TPP67002.1"/>
    </source>
</evidence>
<keyword evidence="3" id="KW-1185">Reference proteome</keyword>
<dbReference type="Proteomes" id="UP000316759">
    <property type="component" value="Unassembled WGS sequence"/>
</dbReference>
<proteinExistence type="predicted"/>
<reference evidence="2 3" key="1">
    <citation type="submission" date="2019-04" db="EMBL/GenBank/DDBJ databases">
        <title>Annotation for the trematode Fasciola gigantica.</title>
        <authorList>
            <person name="Choi Y.-J."/>
        </authorList>
    </citation>
    <scope>NUCLEOTIDE SEQUENCE [LARGE SCALE GENOMIC DNA]</scope>
    <source>
        <strain evidence="2">Uganda_cow_1</strain>
    </source>
</reference>
<dbReference type="AlphaFoldDB" id="A0A504YYQ7"/>
<gene>
    <name evidence="2" type="ORF">FGIG_05908</name>
</gene>
<accession>A0A504YYQ7</accession>
<sequence length="225" mass="24106">MTSCDLQMVAPQPQQQPHKQAHLAHNPTVTSSHVQFVPSASNTQSIDSFTPVDYLHASQRAQQLPHPTMRPPTLVPVQTVAATCCTCTVMDRRVPDTAGTTKAYPGTAGADLNPMWPFVDTCSTLEYISELASPAPPASQVIRNGFKSHLASRSSNTTGVHPTDPGHFLPSGVGGPYSSDYGQMNRGLPETDMNRISATASHPFPNQASDVFENTVPVCQVLASR</sequence>
<evidence type="ECO:0000256" key="1">
    <source>
        <dbReference type="SAM" id="MobiDB-lite"/>
    </source>
</evidence>